<comment type="caution">
    <text evidence="2">The sequence shown here is derived from an EMBL/GenBank/DDBJ whole genome shotgun (WGS) entry which is preliminary data.</text>
</comment>
<dbReference type="OrthoDB" id="191743at2759"/>
<reference evidence="2" key="1">
    <citation type="submission" date="2022-07" db="EMBL/GenBank/DDBJ databases">
        <title>Genome analysis of Parmales, a sister group of diatoms, reveals the evolutionary specialization of diatoms from phago-mixotrophs to photoautotrophs.</title>
        <authorList>
            <person name="Ban H."/>
            <person name="Sato S."/>
            <person name="Yoshikawa S."/>
            <person name="Kazumasa Y."/>
            <person name="Nakamura Y."/>
            <person name="Ichinomiya M."/>
            <person name="Saitoh K."/>
            <person name="Sato N."/>
            <person name="Blanc-Mathieu R."/>
            <person name="Endo H."/>
            <person name="Kuwata A."/>
            <person name="Ogata H."/>
        </authorList>
    </citation>
    <scope>NUCLEOTIDE SEQUENCE</scope>
</reference>
<feature type="compositionally biased region" description="Polar residues" evidence="1">
    <location>
        <begin position="207"/>
        <end position="229"/>
    </location>
</feature>
<sequence length="249" mass="27594">MEGYNIPGYPNEFTEVVVHMRTPNVRVGKHEVTTRNHANEADVVIALPGDSQTRNEIGIAMTYEHPILVDKAWSRSYPTLWDFEDVEDCIALVKGVLRDRENRPEIHDRKVANCLKGKSSKDLRDDETRRVIEKGKDNEEYARMVAAMESARLLAQPSPDGTAAADLDCTNQQPRGVKTQMPTSAKDCGKAALAAAPPRPKIHGPRPSSNHLFDQPQSQDPAAQKQPVTAVQKKKKTSVPLSASAVKRR</sequence>
<keyword evidence="3" id="KW-1185">Reference proteome</keyword>
<protein>
    <submittedName>
        <fullName evidence="2">Uncharacterized protein</fullName>
    </submittedName>
</protein>
<dbReference type="AlphaFoldDB" id="A0A9W6Z985"/>
<dbReference type="Proteomes" id="UP001165082">
    <property type="component" value="Unassembled WGS sequence"/>
</dbReference>
<evidence type="ECO:0000313" key="2">
    <source>
        <dbReference type="EMBL" id="GMH46913.1"/>
    </source>
</evidence>
<evidence type="ECO:0000256" key="1">
    <source>
        <dbReference type="SAM" id="MobiDB-lite"/>
    </source>
</evidence>
<gene>
    <name evidence="2" type="ORF">TrRE_jg12418</name>
</gene>
<feature type="region of interest" description="Disordered" evidence="1">
    <location>
        <begin position="173"/>
        <end position="249"/>
    </location>
</feature>
<dbReference type="EMBL" id="BRXZ01000547">
    <property type="protein sequence ID" value="GMH46913.1"/>
    <property type="molecule type" value="Genomic_DNA"/>
</dbReference>
<evidence type="ECO:0000313" key="3">
    <source>
        <dbReference type="Proteomes" id="UP001165082"/>
    </source>
</evidence>
<organism evidence="2 3">
    <name type="scientific">Triparma retinervis</name>
    <dbReference type="NCBI Taxonomy" id="2557542"/>
    <lineage>
        <taxon>Eukaryota</taxon>
        <taxon>Sar</taxon>
        <taxon>Stramenopiles</taxon>
        <taxon>Ochrophyta</taxon>
        <taxon>Bolidophyceae</taxon>
        <taxon>Parmales</taxon>
        <taxon>Triparmaceae</taxon>
        <taxon>Triparma</taxon>
    </lineage>
</organism>
<name>A0A9W6Z985_9STRA</name>
<proteinExistence type="predicted"/>
<accession>A0A9W6Z985</accession>